<reference evidence="2" key="1">
    <citation type="journal article" date="2020" name="Fungal Divers.">
        <title>Resolving the Mortierellaceae phylogeny through synthesis of multi-gene phylogenetics and phylogenomics.</title>
        <authorList>
            <person name="Vandepol N."/>
            <person name="Liber J."/>
            <person name="Desiro A."/>
            <person name="Na H."/>
            <person name="Kennedy M."/>
            <person name="Barry K."/>
            <person name="Grigoriev I.V."/>
            <person name="Miller A.N."/>
            <person name="O'Donnell K."/>
            <person name="Stajich J.E."/>
            <person name="Bonito G."/>
        </authorList>
    </citation>
    <scope>NUCLEOTIDE SEQUENCE</scope>
    <source>
        <strain evidence="2">NVP1</strain>
    </source>
</reference>
<protein>
    <submittedName>
        <fullName evidence="2">Uncharacterized protein</fullName>
    </submittedName>
</protein>
<evidence type="ECO:0000313" key="2">
    <source>
        <dbReference type="EMBL" id="KAF9333660.1"/>
    </source>
</evidence>
<feature type="compositionally biased region" description="Basic and acidic residues" evidence="1">
    <location>
        <begin position="209"/>
        <end position="221"/>
    </location>
</feature>
<sequence length="439" mass="50873">MSQIFTNNYYVNGLQDWCVTSNCTAHDLATCSINNHTTRKVLFVGDINREWIKANIKPTYECAYISRVIESLLYIRLAGSKELESLLQSDAEDAVLRRVEHLTLNARSKAKAPKRMDEDEDMNKKVSAEEMDELNRVQYLIATDFLHEGRQDDDSDIKLESPSVHHTHPSDSHDDDDDDDDDDKDYISLEDTSCYHPDDQNNNKNIDNGNKDKGKDKKDDNQASIPDSGINIDSDMWRLHSIRYFFEVMYKHHKRFPEEPKIHVSFTQHYLRKLATIQKYNAYMTVQVSKAPPRPIVETFMPGFSAKQGHKQERKRLRMDRSGGGGRSGHGGLEEVCKLFQERILKKQEDERKEREIALMRKWNYTMSVRAGEDDGDEEKSCGDDDDEEENDQLEEDCVYGDIRPKDEKGDPDLEQNSLGMKRLRLEEDDDDDCDDEDL</sequence>
<feature type="compositionally biased region" description="Gly residues" evidence="1">
    <location>
        <begin position="322"/>
        <end position="331"/>
    </location>
</feature>
<dbReference type="Proteomes" id="UP000696485">
    <property type="component" value="Unassembled WGS sequence"/>
</dbReference>
<feature type="compositionally biased region" description="Acidic residues" evidence="1">
    <location>
        <begin position="374"/>
        <end position="399"/>
    </location>
</feature>
<feature type="region of interest" description="Disordered" evidence="1">
    <location>
        <begin position="370"/>
        <end position="439"/>
    </location>
</feature>
<proteinExistence type="predicted"/>
<accession>A0A9P5VNA3</accession>
<feature type="region of interest" description="Disordered" evidence="1">
    <location>
        <begin position="152"/>
        <end position="230"/>
    </location>
</feature>
<keyword evidence="3" id="KW-1185">Reference proteome</keyword>
<evidence type="ECO:0000313" key="3">
    <source>
        <dbReference type="Proteomes" id="UP000696485"/>
    </source>
</evidence>
<feature type="compositionally biased region" description="Basic residues" evidence="1">
    <location>
        <begin position="308"/>
        <end position="318"/>
    </location>
</feature>
<feature type="compositionally biased region" description="Basic and acidic residues" evidence="1">
    <location>
        <begin position="403"/>
        <end position="412"/>
    </location>
</feature>
<feature type="compositionally biased region" description="Acidic residues" evidence="1">
    <location>
        <begin position="427"/>
        <end position="439"/>
    </location>
</feature>
<comment type="caution">
    <text evidence="2">The sequence shown here is derived from an EMBL/GenBank/DDBJ whole genome shotgun (WGS) entry which is preliminary data.</text>
</comment>
<evidence type="ECO:0000256" key="1">
    <source>
        <dbReference type="SAM" id="MobiDB-lite"/>
    </source>
</evidence>
<organism evidence="2 3">
    <name type="scientific">Podila minutissima</name>
    <dbReference type="NCBI Taxonomy" id="64525"/>
    <lineage>
        <taxon>Eukaryota</taxon>
        <taxon>Fungi</taxon>
        <taxon>Fungi incertae sedis</taxon>
        <taxon>Mucoromycota</taxon>
        <taxon>Mortierellomycotina</taxon>
        <taxon>Mortierellomycetes</taxon>
        <taxon>Mortierellales</taxon>
        <taxon>Mortierellaceae</taxon>
        <taxon>Podila</taxon>
    </lineage>
</organism>
<name>A0A9P5VNA3_9FUNG</name>
<dbReference type="EMBL" id="JAAAUY010000189">
    <property type="protein sequence ID" value="KAF9333660.1"/>
    <property type="molecule type" value="Genomic_DNA"/>
</dbReference>
<dbReference type="AlphaFoldDB" id="A0A9P5VNA3"/>
<feature type="compositionally biased region" description="Acidic residues" evidence="1">
    <location>
        <begin position="173"/>
        <end position="184"/>
    </location>
</feature>
<feature type="region of interest" description="Disordered" evidence="1">
    <location>
        <begin position="307"/>
        <end position="332"/>
    </location>
</feature>
<gene>
    <name evidence="2" type="ORF">BG006_003306</name>
</gene>